<evidence type="ECO:0000256" key="1">
    <source>
        <dbReference type="SAM" id="MobiDB-lite"/>
    </source>
</evidence>
<feature type="region of interest" description="Disordered" evidence="1">
    <location>
        <begin position="210"/>
        <end position="288"/>
    </location>
</feature>
<proteinExistence type="predicted"/>
<dbReference type="KEGG" id="sla:SERLADRAFT_480499"/>
<gene>
    <name evidence="2" type="ORF">SERLADRAFT_480499</name>
</gene>
<feature type="compositionally biased region" description="Basic residues" evidence="1">
    <location>
        <begin position="279"/>
        <end position="288"/>
    </location>
</feature>
<dbReference type="EMBL" id="GL945446">
    <property type="protein sequence ID" value="EGO18852.1"/>
    <property type="molecule type" value="Genomic_DNA"/>
</dbReference>
<dbReference type="GeneID" id="18821538"/>
<reference evidence="2" key="1">
    <citation type="submission" date="2011-04" db="EMBL/GenBank/DDBJ databases">
        <title>Evolution of plant cell wall degrading machinery underlies the functional diversity of forest fungi.</title>
        <authorList>
            <consortium name="US DOE Joint Genome Institute (JGI-PGF)"/>
            <person name="Eastwood D.C."/>
            <person name="Floudas D."/>
            <person name="Binder M."/>
            <person name="Majcherczyk A."/>
            <person name="Schneider P."/>
            <person name="Aerts A."/>
            <person name="Asiegbu F.O."/>
            <person name="Baker S.E."/>
            <person name="Barry K."/>
            <person name="Bendiksby M."/>
            <person name="Blumentritt M."/>
            <person name="Coutinho P.M."/>
            <person name="Cullen D."/>
            <person name="Cullen D."/>
            <person name="Gathman A."/>
            <person name="Goodell B."/>
            <person name="Henrissat B."/>
            <person name="Ihrmark K."/>
            <person name="Kauserud H."/>
            <person name="Kohler A."/>
            <person name="LaButti K."/>
            <person name="Lapidus A."/>
            <person name="Lavin J.L."/>
            <person name="Lee Y.-H."/>
            <person name="Lindquist E."/>
            <person name="Lilly W."/>
            <person name="Lucas S."/>
            <person name="Morin E."/>
            <person name="Murat C."/>
            <person name="Oguiza J.A."/>
            <person name="Park J."/>
            <person name="Pisabarro A.G."/>
            <person name="Riley R."/>
            <person name="Rosling A."/>
            <person name="Salamov A."/>
            <person name="Schmidt O."/>
            <person name="Schmutz J."/>
            <person name="Skrede I."/>
            <person name="Stenlid J."/>
            <person name="Wiebenga A."/>
            <person name="Xie X."/>
            <person name="Kues U."/>
            <person name="Hibbett D.S."/>
            <person name="Hoffmeister D."/>
            <person name="Hogberg N."/>
            <person name="Martin F."/>
            <person name="Grigoriev I.V."/>
            <person name="Watkinson S.C."/>
        </authorList>
    </citation>
    <scope>NUCLEOTIDE SEQUENCE</scope>
    <source>
        <strain evidence="2">S7.9</strain>
    </source>
</reference>
<accession>F8PDN1</accession>
<organism>
    <name type="scientific">Serpula lacrymans var. lacrymans (strain S7.9)</name>
    <name type="common">Dry rot fungus</name>
    <dbReference type="NCBI Taxonomy" id="578457"/>
    <lineage>
        <taxon>Eukaryota</taxon>
        <taxon>Fungi</taxon>
        <taxon>Dikarya</taxon>
        <taxon>Basidiomycota</taxon>
        <taxon>Agaricomycotina</taxon>
        <taxon>Agaricomycetes</taxon>
        <taxon>Agaricomycetidae</taxon>
        <taxon>Boletales</taxon>
        <taxon>Coniophorineae</taxon>
        <taxon>Serpulaceae</taxon>
        <taxon>Serpula</taxon>
    </lineage>
</organism>
<dbReference type="HOGENOM" id="CLU_966963_0_0_1"/>
<feature type="region of interest" description="Disordered" evidence="1">
    <location>
        <begin position="1"/>
        <end position="137"/>
    </location>
</feature>
<feature type="compositionally biased region" description="Basic and acidic residues" evidence="1">
    <location>
        <begin position="49"/>
        <end position="60"/>
    </location>
</feature>
<sequence length="288" mass="31327">MDTLATVPAKASRIRNVKKEDEPSTLPEVVITSRPVAKNKATPKSTANLDRRVASREPVKPLRRTRLATKETSSESITSTVDEKPSANTKPARRGRPTKKARELEVDELPTRIVPKGRSRSEVLDVTEDNDDDPLDSICQLEDSIANVEHSTRSAKSTLTAVKQENDEGTSGGRTRRGATRAVVKAAPSANNLRSKAASAKKAASIKIAESAATPFHTPDSSESGMEKENAPSVDEEDPVPKRAIPSRTKHSKIKPVATTTSKTHAQKTTEIDTTIKTRATRITRTRR</sequence>
<feature type="compositionally biased region" description="Acidic residues" evidence="1">
    <location>
        <begin position="125"/>
        <end position="135"/>
    </location>
</feature>
<feature type="compositionally biased region" description="Low complexity" evidence="1">
    <location>
        <begin position="258"/>
        <end position="267"/>
    </location>
</feature>
<protein>
    <submittedName>
        <fullName evidence="2">Uncharacterized protein</fullName>
    </submittedName>
</protein>
<feature type="region of interest" description="Disordered" evidence="1">
    <location>
        <begin position="149"/>
        <end position="198"/>
    </location>
</feature>
<evidence type="ECO:0000313" key="2">
    <source>
        <dbReference type="EMBL" id="EGO18852.1"/>
    </source>
</evidence>
<name>F8PDN1_SERL9</name>
<dbReference type="RefSeq" id="XP_007324505.1">
    <property type="nucleotide sequence ID" value="XM_007324443.1"/>
</dbReference>
<dbReference type="AlphaFoldDB" id="F8PDN1"/>
<feature type="compositionally biased region" description="Polar residues" evidence="1">
    <location>
        <begin position="154"/>
        <end position="163"/>
    </location>
</feature>
<dbReference type="Proteomes" id="UP000008064">
    <property type="component" value="Unassembled WGS sequence"/>
</dbReference>